<evidence type="ECO:0000256" key="6">
    <source>
        <dbReference type="RuleBase" id="RU003425"/>
    </source>
</evidence>
<dbReference type="EMBL" id="KL367474">
    <property type="protein sequence ID" value="KFD73166.1"/>
    <property type="molecule type" value="Genomic_DNA"/>
</dbReference>
<sequence>LTNETVKAVRSLLKRFCSNCQQAVKASQGKACRKTSVMGGSGRHRQDESPKGLKKRTKEIRDISEPHIIQVDPTELFIAGTYFFQRLNCLTVTNQSNERVAYKTKITHPENYIVKPSIGFLDPKESVLIRVLLNEYTMETFKEKHYLQLLALPIGLDKPPSKERFWKEMEKSKANISCMYLPILFKQKSVRKREDAQTKYVLRTLERICDQKEKSKNRPEEEGKGVTVTPSTSSIGEKEFKDVRPSDHVSFLHDFLRYVDLYPEVIIYILCILLLLIIITK</sequence>
<feature type="region of interest" description="Disordered" evidence="7">
    <location>
        <begin position="212"/>
        <end position="232"/>
    </location>
</feature>
<protein>
    <recommendedName>
        <fullName evidence="6">Major sperm protein</fullName>
    </recommendedName>
</protein>
<keyword evidence="5 8" id="KW-0472">Membrane</keyword>
<keyword evidence="3 8" id="KW-0812">Transmembrane</keyword>
<dbReference type="GO" id="GO:0005789">
    <property type="term" value="C:endoplasmic reticulum membrane"/>
    <property type="evidence" value="ECO:0007669"/>
    <property type="project" value="InterPro"/>
</dbReference>
<feature type="domain" description="MSP" evidence="9">
    <location>
        <begin position="68"/>
        <end position="184"/>
    </location>
</feature>
<dbReference type="PROSITE" id="PS50202">
    <property type="entry name" value="MSP"/>
    <property type="match status" value="1"/>
</dbReference>
<dbReference type="InterPro" id="IPR016763">
    <property type="entry name" value="VAP"/>
</dbReference>
<evidence type="ECO:0000256" key="2">
    <source>
        <dbReference type="ARBA" id="ARBA00008932"/>
    </source>
</evidence>
<feature type="non-terminal residue" evidence="11">
    <location>
        <position position="1"/>
    </location>
</feature>
<dbReference type="EMBL" id="KL363209">
    <property type="protein sequence ID" value="KFD54280.1"/>
    <property type="molecule type" value="Genomic_DNA"/>
</dbReference>
<comment type="function">
    <text evidence="6">Central component in molecular interactions underlying sperm crawling. Forms an extensive filament system that extends from sperm villipoda, along the leading edge of the pseudopod.</text>
</comment>
<feature type="region of interest" description="Disordered" evidence="7">
    <location>
        <begin position="34"/>
        <end position="57"/>
    </location>
</feature>
<feature type="compositionally biased region" description="Basic and acidic residues" evidence="7">
    <location>
        <begin position="212"/>
        <end position="224"/>
    </location>
</feature>
<keyword evidence="6" id="KW-0206">Cytoskeleton</keyword>
<evidence type="ECO:0000256" key="3">
    <source>
        <dbReference type="ARBA" id="ARBA00022692"/>
    </source>
</evidence>
<proteinExistence type="inferred from homology"/>
<dbReference type="Proteomes" id="UP000030758">
    <property type="component" value="Unassembled WGS sequence"/>
</dbReference>
<keyword evidence="12" id="KW-1185">Reference proteome</keyword>
<reference evidence="11 12" key="1">
    <citation type="journal article" date="2014" name="Nat. Genet.">
        <title>Genome and transcriptome of the porcine whipworm Trichuris suis.</title>
        <authorList>
            <person name="Jex A.R."/>
            <person name="Nejsum P."/>
            <person name="Schwarz E.M."/>
            <person name="Hu L."/>
            <person name="Young N.D."/>
            <person name="Hall R.S."/>
            <person name="Korhonen P.K."/>
            <person name="Liao S."/>
            <person name="Thamsborg S."/>
            <person name="Xia J."/>
            <person name="Xu P."/>
            <person name="Wang S."/>
            <person name="Scheerlinck J.P."/>
            <person name="Hofmann A."/>
            <person name="Sternberg P.W."/>
            <person name="Wang J."/>
            <person name="Gasser R.B."/>
        </authorList>
    </citation>
    <scope>NUCLEOTIDE SEQUENCE [LARGE SCALE GENOMIC DNA]</scope>
    <source>
        <strain evidence="11">DCEP-RM93F</strain>
        <strain evidence="10">DCEP-RM93M</strain>
    </source>
</reference>
<evidence type="ECO:0000259" key="9">
    <source>
        <dbReference type="PROSITE" id="PS50202"/>
    </source>
</evidence>
<dbReference type="SUPFAM" id="SSF49354">
    <property type="entry name" value="PapD-like"/>
    <property type="match status" value="1"/>
</dbReference>
<dbReference type="GO" id="GO:0090158">
    <property type="term" value="P:endoplasmic reticulum membrane organization"/>
    <property type="evidence" value="ECO:0007669"/>
    <property type="project" value="TreeGrafter"/>
</dbReference>
<dbReference type="InterPro" id="IPR000535">
    <property type="entry name" value="MSP_dom"/>
</dbReference>
<evidence type="ECO:0000256" key="7">
    <source>
        <dbReference type="SAM" id="MobiDB-lite"/>
    </source>
</evidence>
<evidence type="ECO:0000256" key="8">
    <source>
        <dbReference type="SAM" id="Phobius"/>
    </source>
</evidence>
<gene>
    <name evidence="10" type="ORF">M513_04822</name>
    <name evidence="11" type="ORF">M514_04822</name>
</gene>
<dbReference type="AlphaFoldDB" id="A0A085NUM0"/>
<organism evidence="11">
    <name type="scientific">Trichuris suis</name>
    <name type="common">pig whipworm</name>
    <dbReference type="NCBI Taxonomy" id="68888"/>
    <lineage>
        <taxon>Eukaryota</taxon>
        <taxon>Metazoa</taxon>
        <taxon>Ecdysozoa</taxon>
        <taxon>Nematoda</taxon>
        <taxon>Enoplea</taxon>
        <taxon>Dorylaimia</taxon>
        <taxon>Trichinellida</taxon>
        <taxon>Trichuridae</taxon>
        <taxon>Trichuris</taxon>
    </lineage>
</organism>
<evidence type="ECO:0000313" key="12">
    <source>
        <dbReference type="Proteomes" id="UP000030764"/>
    </source>
</evidence>
<evidence type="ECO:0000313" key="10">
    <source>
        <dbReference type="EMBL" id="KFD54280.1"/>
    </source>
</evidence>
<accession>A0A085NUM0</accession>
<dbReference type="Pfam" id="PF00635">
    <property type="entry name" value="Motile_Sperm"/>
    <property type="match status" value="1"/>
</dbReference>
<comment type="subcellular location">
    <subcellularLocation>
        <location evidence="1">Membrane</location>
        <topology evidence="1">Single-pass type IV membrane protein</topology>
    </subcellularLocation>
</comment>
<dbReference type="PANTHER" id="PTHR10809">
    <property type="entry name" value="VESICLE-ASSOCIATED MEMBRANE PROTEIN-ASSOCIATED PROTEIN"/>
    <property type="match status" value="1"/>
</dbReference>
<evidence type="ECO:0000256" key="1">
    <source>
        <dbReference type="ARBA" id="ARBA00004211"/>
    </source>
</evidence>
<dbReference type="InterPro" id="IPR013783">
    <property type="entry name" value="Ig-like_fold"/>
</dbReference>
<evidence type="ECO:0000256" key="4">
    <source>
        <dbReference type="ARBA" id="ARBA00022989"/>
    </source>
</evidence>
<evidence type="ECO:0000313" key="11">
    <source>
        <dbReference type="EMBL" id="KFD73166.1"/>
    </source>
</evidence>
<dbReference type="InterPro" id="IPR008962">
    <property type="entry name" value="PapD-like_sf"/>
</dbReference>
<keyword evidence="4 8" id="KW-1133">Transmembrane helix</keyword>
<evidence type="ECO:0000256" key="5">
    <source>
        <dbReference type="ARBA" id="ARBA00023136"/>
    </source>
</evidence>
<feature type="transmembrane region" description="Helical" evidence="8">
    <location>
        <begin position="261"/>
        <end position="279"/>
    </location>
</feature>
<name>A0A085NUM0_9BILA</name>
<dbReference type="Gene3D" id="2.60.40.10">
    <property type="entry name" value="Immunoglobulins"/>
    <property type="match status" value="1"/>
</dbReference>
<dbReference type="PANTHER" id="PTHR10809:SF6">
    <property type="entry name" value="AT11025P-RELATED"/>
    <property type="match status" value="1"/>
</dbReference>
<dbReference type="GO" id="GO:0061817">
    <property type="term" value="P:endoplasmic reticulum-plasma membrane tethering"/>
    <property type="evidence" value="ECO:0007669"/>
    <property type="project" value="TreeGrafter"/>
</dbReference>
<comment type="similarity">
    <text evidence="2">Belongs to the VAMP-associated protein (VAP) (TC 9.B.17) family.</text>
</comment>
<dbReference type="Proteomes" id="UP000030764">
    <property type="component" value="Unassembled WGS sequence"/>
</dbReference>
<dbReference type="GO" id="GO:0005886">
    <property type="term" value="C:plasma membrane"/>
    <property type="evidence" value="ECO:0007669"/>
    <property type="project" value="TreeGrafter"/>
</dbReference>
<keyword evidence="6" id="KW-0963">Cytoplasm</keyword>